<evidence type="ECO:0000259" key="4">
    <source>
        <dbReference type="Pfam" id="PF00210"/>
    </source>
</evidence>
<evidence type="ECO:0000256" key="1">
    <source>
        <dbReference type="ARBA" id="ARBA00009497"/>
    </source>
</evidence>
<dbReference type="RefSeq" id="WP_110434653.1">
    <property type="nucleotide sequence ID" value="NZ_QGLR01000017.1"/>
</dbReference>
<gene>
    <name evidence="5" type="ORF">DKK70_14650</name>
</gene>
<feature type="domain" description="Ferritin/DPS" evidence="4">
    <location>
        <begin position="55"/>
        <end position="195"/>
    </location>
</feature>
<dbReference type="CDD" id="cd01043">
    <property type="entry name" value="DPS"/>
    <property type="match status" value="1"/>
</dbReference>
<proteinExistence type="inferred from homology"/>
<evidence type="ECO:0000313" key="6">
    <source>
        <dbReference type="Proteomes" id="UP000247932"/>
    </source>
</evidence>
<dbReference type="GO" id="GO:0008199">
    <property type="term" value="F:ferric iron binding"/>
    <property type="evidence" value="ECO:0007669"/>
    <property type="project" value="InterPro"/>
</dbReference>
<keyword evidence="6" id="KW-1185">Reference proteome</keyword>
<dbReference type="SUPFAM" id="SSF47240">
    <property type="entry name" value="Ferritin-like"/>
    <property type="match status" value="1"/>
</dbReference>
<evidence type="ECO:0000313" key="5">
    <source>
        <dbReference type="EMBL" id="PXZ03824.1"/>
    </source>
</evidence>
<evidence type="ECO:0000256" key="3">
    <source>
        <dbReference type="SAM" id="MobiDB-lite"/>
    </source>
</evidence>
<protein>
    <submittedName>
        <fullName evidence="5">DNA starvation/stationary phase protection protein</fullName>
    </submittedName>
</protein>
<dbReference type="Proteomes" id="UP000247932">
    <property type="component" value="Unassembled WGS sequence"/>
</dbReference>
<dbReference type="STRING" id="1196095.GAPWK_0311"/>
<dbReference type="PANTHER" id="PTHR42932">
    <property type="entry name" value="GENERAL STRESS PROTEIN 20U"/>
    <property type="match status" value="1"/>
</dbReference>
<sequence length="200" mass="22284">MAKSTTKKSTTTSKSATASKSLTAKNVSSAKKLQQSAILFPTDLGQKASKDISGAMNSVLADVFALYLKTKNFHWHVSGPHFRDYHLMLDDHGEELFAMTDPIAERVRKLGGTTLRSIGHISKLQSISDNDADFVEPSDMIAELCQDNIKLTTRMRVAHDICDKYNDSATASLIEEWIDQTEKRAWFLFETSRKLDSSGH</sequence>
<reference evidence="5 6" key="1">
    <citation type="submission" date="2018-05" db="EMBL/GenBank/DDBJ databases">
        <title>Reference genomes for bee gut microbiota database.</title>
        <authorList>
            <person name="Ellegaard K.M."/>
        </authorList>
    </citation>
    <scope>NUCLEOTIDE SEQUENCE [LARGE SCALE GENOMIC DNA]</scope>
    <source>
        <strain evidence="5 6">ESL0182</strain>
    </source>
</reference>
<evidence type="ECO:0000256" key="2">
    <source>
        <dbReference type="RuleBase" id="RU003875"/>
    </source>
</evidence>
<dbReference type="InterPro" id="IPR002177">
    <property type="entry name" value="DPS_DNA-bd"/>
</dbReference>
<dbReference type="InterPro" id="IPR008331">
    <property type="entry name" value="Ferritin_DPS_dom"/>
</dbReference>
<dbReference type="InterPro" id="IPR012347">
    <property type="entry name" value="Ferritin-like"/>
</dbReference>
<dbReference type="AlphaFoldDB" id="A0A2V4E0Q3"/>
<dbReference type="EMBL" id="QGLR01000017">
    <property type="protein sequence ID" value="PXZ03824.1"/>
    <property type="molecule type" value="Genomic_DNA"/>
</dbReference>
<feature type="region of interest" description="Disordered" evidence="3">
    <location>
        <begin position="1"/>
        <end position="25"/>
    </location>
</feature>
<comment type="caution">
    <text evidence="5">The sequence shown here is derived from an EMBL/GenBank/DDBJ whole genome shotgun (WGS) entry which is preliminary data.</text>
</comment>
<dbReference type="PANTHER" id="PTHR42932:SF3">
    <property type="entry name" value="DNA PROTECTION DURING STARVATION PROTEIN"/>
    <property type="match status" value="1"/>
</dbReference>
<accession>A0A2V4E0Q3</accession>
<dbReference type="OrthoDB" id="9797687at2"/>
<dbReference type="PRINTS" id="PR01346">
    <property type="entry name" value="HELNAPAPROT"/>
</dbReference>
<dbReference type="Pfam" id="PF00210">
    <property type="entry name" value="Ferritin"/>
    <property type="match status" value="1"/>
</dbReference>
<organism evidence="5 6">
    <name type="scientific">Gilliamella apicola</name>
    <dbReference type="NCBI Taxonomy" id="1196095"/>
    <lineage>
        <taxon>Bacteria</taxon>
        <taxon>Pseudomonadati</taxon>
        <taxon>Pseudomonadota</taxon>
        <taxon>Gammaproteobacteria</taxon>
        <taxon>Orbales</taxon>
        <taxon>Orbaceae</taxon>
        <taxon>Gilliamella</taxon>
    </lineage>
</organism>
<comment type="similarity">
    <text evidence="1 2">Belongs to the Dps family.</text>
</comment>
<name>A0A2V4E0Q3_9GAMM</name>
<dbReference type="InterPro" id="IPR009078">
    <property type="entry name" value="Ferritin-like_SF"/>
</dbReference>
<dbReference type="Gene3D" id="1.20.1260.10">
    <property type="match status" value="1"/>
</dbReference>